<evidence type="ECO:0000313" key="2">
    <source>
        <dbReference type="EMBL" id="VDO23916.1"/>
    </source>
</evidence>
<keyword evidence="3" id="KW-1185">Reference proteome</keyword>
<name>A0A183F7V3_HELPZ</name>
<organism evidence="3 4">
    <name type="scientific">Heligmosomoides polygyrus</name>
    <name type="common">Parasitic roundworm</name>
    <dbReference type="NCBI Taxonomy" id="6339"/>
    <lineage>
        <taxon>Eukaryota</taxon>
        <taxon>Metazoa</taxon>
        <taxon>Ecdysozoa</taxon>
        <taxon>Nematoda</taxon>
        <taxon>Chromadorea</taxon>
        <taxon>Rhabditida</taxon>
        <taxon>Rhabditina</taxon>
        <taxon>Rhabditomorpha</taxon>
        <taxon>Strongyloidea</taxon>
        <taxon>Heligmosomidae</taxon>
        <taxon>Heligmosomoides</taxon>
    </lineage>
</organism>
<feature type="region of interest" description="Disordered" evidence="1">
    <location>
        <begin position="49"/>
        <end position="69"/>
    </location>
</feature>
<accession>A0A183F7V3</accession>
<dbReference type="AlphaFoldDB" id="A0A183F7V3"/>
<evidence type="ECO:0000313" key="3">
    <source>
        <dbReference type="Proteomes" id="UP000050761"/>
    </source>
</evidence>
<dbReference type="Proteomes" id="UP000050761">
    <property type="component" value="Unassembled WGS sequence"/>
</dbReference>
<protein>
    <submittedName>
        <fullName evidence="4">Rad51 domain-containing protein</fullName>
    </submittedName>
</protein>
<reference evidence="4" key="2">
    <citation type="submission" date="2019-09" db="UniProtKB">
        <authorList>
            <consortium name="WormBaseParasite"/>
        </authorList>
    </citation>
    <scope>IDENTIFICATION</scope>
</reference>
<sequence length="69" mass="7350">MPLEDDLEQMKMKMAFCGSYLKLSYGRMVTLRSDACRGTLKRLFQSLLGGSSSAGGGSSAVDGDNPTVI</sequence>
<accession>A0A3P7TQC9</accession>
<evidence type="ECO:0000256" key="1">
    <source>
        <dbReference type="SAM" id="MobiDB-lite"/>
    </source>
</evidence>
<reference evidence="2 3" key="1">
    <citation type="submission" date="2018-11" db="EMBL/GenBank/DDBJ databases">
        <authorList>
            <consortium name="Pathogen Informatics"/>
        </authorList>
    </citation>
    <scope>NUCLEOTIDE SEQUENCE [LARGE SCALE GENOMIC DNA]</scope>
</reference>
<dbReference type="WBParaSite" id="HPBE_0000224501-mRNA-1">
    <property type="protein sequence ID" value="HPBE_0000224501-mRNA-1"/>
    <property type="gene ID" value="HPBE_0000224501"/>
</dbReference>
<gene>
    <name evidence="2" type="ORF">HPBE_LOCUS2246</name>
</gene>
<evidence type="ECO:0000313" key="4">
    <source>
        <dbReference type="WBParaSite" id="HPBE_0000224501-mRNA-1"/>
    </source>
</evidence>
<dbReference type="EMBL" id="UZAH01003152">
    <property type="protein sequence ID" value="VDO23916.1"/>
    <property type="molecule type" value="Genomic_DNA"/>
</dbReference>
<proteinExistence type="predicted"/>